<dbReference type="InterPro" id="IPR052433">
    <property type="entry name" value="X-Pro_dipept-like"/>
</dbReference>
<feature type="domain" description="Aminopeptidase P N-terminal" evidence="12">
    <location>
        <begin position="58"/>
        <end position="193"/>
    </location>
</feature>
<dbReference type="EC" id="3.4.11.9" evidence="5"/>
<dbReference type="Pfam" id="PF05195">
    <property type="entry name" value="AMP_N"/>
    <property type="match status" value="1"/>
</dbReference>
<evidence type="ECO:0000259" key="12">
    <source>
        <dbReference type="SMART" id="SM01011"/>
    </source>
</evidence>
<dbReference type="EMBL" id="ML994235">
    <property type="protein sequence ID" value="KAF2197434.1"/>
    <property type="molecule type" value="Genomic_DNA"/>
</dbReference>
<evidence type="ECO:0000256" key="7">
    <source>
        <dbReference type="ARBA" id="ARBA00022723"/>
    </source>
</evidence>
<evidence type="ECO:0000256" key="8">
    <source>
        <dbReference type="ARBA" id="ARBA00022801"/>
    </source>
</evidence>
<keyword evidence="8" id="KW-0378">Hydrolase</keyword>
<protein>
    <recommendedName>
        <fullName evidence="5">Xaa-Pro aminopeptidase</fullName>
        <ecNumber evidence="5">3.4.11.9</ecNumber>
    </recommendedName>
    <alternativeName>
        <fullName evidence="11">Aminoacylproline aminopeptidase</fullName>
    </alternativeName>
</protein>
<keyword evidence="6 13" id="KW-0031">Aminopeptidase</keyword>
<evidence type="ECO:0000256" key="2">
    <source>
        <dbReference type="ARBA" id="ARBA00001936"/>
    </source>
</evidence>
<dbReference type="SUPFAM" id="SSF53092">
    <property type="entry name" value="Creatinase/prolidase N-terminal domain"/>
    <property type="match status" value="1"/>
</dbReference>
<keyword evidence="7" id="KW-0479">Metal-binding</keyword>
<evidence type="ECO:0000256" key="4">
    <source>
        <dbReference type="ARBA" id="ARBA00008766"/>
    </source>
</evidence>
<reference evidence="13" key="1">
    <citation type="journal article" date="2020" name="Stud. Mycol.">
        <title>101 Dothideomycetes genomes: a test case for predicting lifestyles and emergence of pathogens.</title>
        <authorList>
            <person name="Haridas S."/>
            <person name="Albert R."/>
            <person name="Binder M."/>
            <person name="Bloem J."/>
            <person name="Labutti K."/>
            <person name="Salamov A."/>
            <person name="Andreopoulos B."/>
            <person name="Baker S."/>
            <person name="Barry K."/>
            <person name="Bills G."/>
            <person name="Bluhm B."/>
            <person name="Cannon C."/>
            <person name="Castanera R."/>
            <person name="Culley D."/>
            <person name="Daum C."/>
            <person name="Ezra D."/>
            <person name="Gonzalez J."/>
            <person name="Henrissat B."/>
            <person name="Kuo A."/>
            <person name="Liang C."/>
            <person name="Lipzen A."/>
            <person name="Lutzoni F."/>
            <person name="Magnuson J."/>
            <person name="Mondo S."/>
            <person name="Nolan M."/>
            <person name="Ohm R."/>
            <person name="Pangilinan J."/>
            <person name="Park H.-J."/>
            <person name="Ramirez L."/>
            <person name="Alfaro M."/>
            <person name="Sun H."/>
            <person name="Tritt A."/>
            <person name="Yoshinaga Y."/>
            <person name="Zwiers L.-H."/>
            <person name="Turgeon B."/>
            <person name="Goodwin S."/>
            <person name="Spatafora J."/>
            <person name="Crous P."/>
            <person name="Grigoriev I."/>
        </authorList>
    </citation>
    <scope>NUCLEOTIDE SEQUENCE</scope>
    <source>
        <strain evidence="13">ATCC 74209</strain>
    </source>
</reference>
<dbReference type="PANTHER" id="PTHR43226">
    <property type="entry name" value="XAA-PRO AMINOPEPTIDASE 3"/>
    <property type="match status" value="1"/>
</dbReference>
<dbReference type="GO" id="GO:0006508">
    <property type="term" value="P:proteolysis"/>
    <property type="evidence" value="ECO:0007669"/>
    <property type="project" value="TreeGrafter"/>
</dbReference>
<dbReference type="OrthoDB" id="4215474at2759"/>
<dbReference type="SUPFAM" id="SSF55920">
    <property type="entry name" value="Creatinase/aminopeptidase"/>
    <property type="match status" value="1"/>
</dbReference>
<dbReference type="PANTHER" id="PTHR43226:SF4">
    <property type="entry name" value="XAA-PRO AMINOPEPTIDASE 3"/>
    <property type="match status" value="1"/>
</dbReference>
<dbReference type="SMART" id="SM01011">
    <property type="entry name" value="AMP_N"/>
    <property type="match status" value="1"/>
</dbReference>
<evidence type="ECO:0000256" key="9">
    <source>
        <dbReference type="ARBA" id="ARBA00023049"/>
    </source>
</evidence>
<evidence type="ECO:0000256" key="3">
    <source>
        <dbReference type="ARBA" id="ARBA00002443"/>
    </source>
</evidence>
<dbReference type="GO" id="GO:0030145">
    <property type="term" value="F:manganese ion binding"/>
    <property type="evidence" value="ECO:0007669"/>
    <property type="project" value="InterPro"/>
</dbReference>
<evidence type="ECO:0000256" key="11">
    <source>
        <dbReference type="ARBA" id="ARBA00030849"/>
    </source>
</evidence>
<dbReference type="InterPro" id="IPR036005">
    <property type="entry name" value="Creatinase/aminopeptidase-like"/>
</dbReference>
<gene>
    <name evidence="13" type="ORF">GQ43DRAFT_444259</name>
</gene>
<comment type="catalytic activity">
    <reaction evidence="1">
        <text>Release of any N-terminal amino acid, including proline, that is linked to proline, even from a dipeptide or tripeptide.</text>
        <dbReference type="EC" id="3.4.11.9"/>
    </reaction>
</comment>
<evidence type="ECO:0000313" key="13">
    <source>
        <dbReference type="EMBL" id="KAF2197434.1"/>
    </source>
</evidence>
<evidence type="ECO:0000313" key="14">
    <source>
        <dbReference type="Proteomes" id="UP000799536"/>
    </source>
</evidence>
<keyword evidence="6 13" id="KW-0645">Protease</keyword>
<comment type="caution">
    <text evidence="13">The sequence shown here is derived from an EMBL/GenBank/DDBJ whole genome shotgun (WGS) entry which is preliminary data.</text>
</comment>
<dbReference type="InterPro" id="IPR007865">
    <property type="entry name" value="Aminopep_P_N"/>
</dbReference>
<dbReference type="GO" id="GO:0005739">
    <property type="term" value="C:mitochondrion"/>
    <property type="evidence" value="ECO:0007669"/>
    <property type="project" value="TreeGrafter"/>
</dbReference>
<dbReference type="GO" id="GO:0070006">
    <property type="term" value="F:metalloaminopeptidase activity"/>
    <property type="evidence" value="ECO:0007669"/>
    <property type="project" value="InterPro"/>
</dbReference>
<comment type="cofactor">
    <cofactor evidence="2">
        <name>Mn(2+)</name>
        <dbReference type="ChEBI" id="CHEBI:29035"/>
    </cofactor>
</comment>
<comment type="similarity">
    <text evidence="4">Belongs to the peptidase M24B family.</text>
</comment>
<keyword evidence="9" id="KW-0482">Metalloprotease</keyword>
<dbReference type="InterPro" id="IPR000994">
    <property type="entry name" value="Pept_M24"/>
</dbReference>
<dbReference type="AlphaFoldDB" id="A0A9P4JHR1"/>
<sequence length="486" mass="54091">MITRIPFLRSARIKKPCYSSLQSLQRPFSVSASELQFGQPLHETHPHLLKPGEITPGISALEYAHRRARLAKSLPPNSVAIFAASNVKYRSGAVFYKFHQDPDFLYLTGFNEPDALAVIEKTSDDDQHIFHLYVRPKNPREELWDGPRSGINAADDVFNADETGNVNHLPSILPKIIRKADHVYTDLPKNIITNNTLTRYLSGIEPSRLGGLAQILRDAANVKPVRPLINELRVIKSEAEVLNMRKAGKVSGRAITDAMRQSFTGEKDLDSFLDYRFKQDGCDGPAYIPVIAGGQNALCIHYVHNIQQLNQEDLVLVDAGAEYGGYITDISRTWPVCGKFSVAQRDLYNTVLKVQRTCVSLCHTESGMTLDKLHRIAGKALADGLADLGFDMSNDAIDTLFPHHLGHYIGLDVHDSPGFPRNKPLEKGMCITIEPGVYVPDDERWPAWARGMGIRIEDSICVDESAPFVLTTEAVKEVVDIEALRD</sequence>
<organism evidence="13 14">
    <name type="scientific">Delitschia confertaspora ATCC 74209</name>
    <dbReference type="NCBI Taxonomy" id="1513339"/>
    <lineage>
        <taxon>Eukaryota</taxon>
        <taxon>Fungi</taxon>
        <taxon>Dikarya</taxon>
        <taxon>Ascomycota</taxon>
        <taxon>Pezizomycotina</taxon>
        <taxon>Dothideomycetes</taxon>
        <taxon>Pleosporomycetidae</taxon>
        <taxon>Pleosporales</taxon>
        <taxon>Delitschiaceae</taxon>
        <taxon>Delitschia</taxon>
    </lineage>
</organism>
<keyword evidence="14" id="KW-1185">Reference proteome</keyword>
<evidence type="ECO:0000256" key="5">
    <source>
        <dbReference type="ARBA" id="ARBA00012574"/>
    </source>
</evidence>
<dbReference type="Gene3D" id="3.40.350.10">
    <property type="entry name" value="Creatinase/prolidase N-terminal domain"/>
    <property type="match status" value="1"/>
</dbReference>
<dbReference type="Pfam" id="PF00557">
    <property type="entry name" value="Peptidase_M24"/>
    <property type="match status" value="1"/>
</dbReference>
<proteinExistence type="inferred from homology"/>
<keyword evidence="10" id="KW-0464">Manganese</keyword>
<dbReference type="CDD" id="cd01087">
    <property type="entry name" value="Prolidase"/>
    <property type="match status" value="1"/>
</dbReference>
<evidence type="ECO:0000256" key="1">
    <source>
        <dbReference type="ARBA" id="ARBA00001424"/>
    </source>
</evidence>
<accession>A0A9P4JHR1</accession>
<dbReference type="Gene3D" id="3.90.230.10">
    <property type="entry name" value="Creatinase/methionine aminopeptidase superfamily"/>
    <property type="match status" value="1"/>
</dbReference>
<evidence type="ECO:0000256" key="10">
    <source>
        <dbReference type="ARBA" id="ARBA00023211"/>
    </source>
</evidence>
<comment type="function">
    <text evidence="3">Catalyzes the removal of a penultimate prolyl residue from the N-termini of peptides.</text>
</comment>
<dbReference type="Proteomes" id="UP000799536">
    <property type="component" value="Unassembled WGS sequence"/>
</dbReference>
<name>A0A9P4JHR1_9PLEO</name>
<dbReference type="InterPro" id="IPR029149">
    <property type="entry name" value="Creatin/AminoP/Spt16_N"/>
</dbReference>
<evidence type="ECO:0000256" key="6">
    <source>
        <dbReference type="ARBA" id="ARBA00022438"/>
    </source>
</evidence>